<feature type="region of interest" description="Disordered" evidence="1">
    <location>
        <begin position="102"/>
        <end position="132"/>
    </location>
</feature>
<dbReference type="EMBL" id="CAXLJL010000002">
    <property type="protein sequence ID" value="CAL5129678.1"/>
    <property type="molecule type" value="Genomic_DNA"/>
</dbReference>
<accession>A0AAV2SZY8</accession>
<dbReference type="Proteomes" id="UP001497525">
    <property type="component" value="Unassembled WGS sequence"/>
</dbReference>
<reference evidence="2" key="1">
    <citation type="submission" date="2024-06" db="EMBL/GenBank/DDBJ databases">
        <authorList>
            <person name="Liu X."/>
            <person name="Lenzi L."/>
            <person name="Haldenby T S."/>
            <person name="Uol C."/>
        </authorList>
    </citation>
    <scope>NUCLEOTIDE SEQUENCE</scope>
</reference>
<feature type="region of interest" description="Disordered" evidence="1">
    <location>
        <begin position="1"/>
        <end position="42"/>
    </location>
</feature>
<evidence type="ECO:0000313" key="2">
    <source>
        <dbReference type="EMBL" id="CAL5129678.1"/>
    </source>
</evidence>
<proteinExistence type="predicted"/>
<gene>
    <name evidence="2" type="ORF">CDAUBV1_LOCUS696</name>
</gene>
<protein>
    <recommendedName>
        <fullName evidence="4">Male-enhanced antigen 1</fullName>
    </recommendedName>
</protein>
<sequence>MVLGGRCDDSTASLGSVNEESRRRGSSASDEEDEVTGENGSNIQIESMGYSLLDGQTICATFSSSDSDEGDTNNTNSDVAPVPVFVSHDFCENSDVFLPSGPSSANFTHSDPAEPPLDSVPSVSRNGDDQVPKIPAENEEIVLNDAKIVEIKNFMSKISIPTSRFPPWATEIPEQEWKRQLMEKLAAARKDK</sequence>
<dbReference type="Pfam" id="PF06910">
    <property type="entry name" value="MEA1"/>
    <property type="match status" value="1"/>
</dbReference>
<evidence type="ECO:0000313" key="3">
    <source>
        <dbReference type="Proteomes" id="UP001497525"/>
    </source>
</evidence>
<evidence type="ECO:0008006" key="4">
    <source>
        <dbReference type="Google" id="ProtNLM"/>
    </source>
</evidence>
<dbReference type="AlphaFoldDB" id="A0AAV2SZY8"/>
<comment type="caution">
    <text evidence="2">The sequence shown here is derived from an EMBL/GenBank/DDBJ whole genome shotgun (WGS) entry which is preliminary data.</text>
</comment>
<name>A0AAV2SZY8_CALDB</name>
<organism evidence="2 3">
    <name type="scientific">Calicophoron daubneyi</name>
    <name type="common">Rumen fluke</name>
    <name type="synonym">Paramphistomum daubneyi</name>
    <dbReference type="NCBI Taxonomy" id="300641"/>
    <lineage>
        <taxon>Eukaryota</taxon>
        <taxon>Metazoa</taxon>
        <taxon>Spiralia</taxon>
        <taxon>Lophotrochozoa</taxon>
        <taxon>Platyhelminthes</taxon>
        <taxon>Trematoda</taxon>
        <taxon>Digenea</taxon>
        <taxon>Plagiorchiida</taxon>
        <taxon>Pronocephalata</taxon>
        <taxon>Paramphistomoidea</taxon>
        <taxon>Paramphistomidae</taxon>
        <taxon>Calicophoron</taxon>
    </lineage>
</organism>
<evidence type="ECO:0000256" key="1">
    <source>
        <dbReference type="SAM" id="MobiDB-lite"/>
    </source>
</evidence>